<dbReference type="Proteomes" id="UP000825935">
    <property type="component" value="Chromosome 9"/>
</dbReference>
<evidence type="ECO:0000313" key="2">
    <source>
        <dbReference type="Proteomes" id="UP000825935"/>
    </source>
</evidence>
<gene>
    <name evidence="1" type="ORF">KP509_09G022200</name>
</gene>
<keyword evidence="2" id="KW-1185">Reference proteome</keyword>
<reference evidence="1" key="1">
    <citation type="submission" date="2021-08" db="EMBL/GenBank/DDBJ databases">
        <title>WGS assembly of Ceratopteris richardii.</title>
        <authorList>
            <person name="Marchant D.B."/>
            <person name="Chen G."/>
            <person name="Jenkins J."/>
            <person name="Shu S."/>
            <person name="Leebens-Mack J."/>
            <person name="Grimwood J."/>
            <person name="Schmutz J."/>
            <person name="Soltis P."/>
            <person name="Soltis D."/>
            <person name="Chen Z.-H."/>
        </authorList>
    </citation>
    <scope>NUCLEOTIDE SEQUENCE</scope>
    <source>
        <strain evidence="1">Whitten #5841</strain>
        <tissue evidence="1">Leaf</tissue>
    </source>
</reference>
<name>A0A8T2U580_CERRI</name>
<comment type="caution">
    <text evidence="1">The sequence shown here is derived from an EMBL/GenBank/DDBJ whole genome shotgun (WGS) entry which is preliminary data.</text>
</comment>
<proteinExistence type="predicted"/>
<dbReference type="EMBL" id="CM035414">
    <property type="protein sequence ID" value="KAH7428893.1"/>
    <property type="molecule type" value="Genomic_DNA"/>
</dbReference>
<sequence>MLVLDGECTDVGSPLLSYNRFFRPMKKNSPEPSFLYSPLELYNILHHEDQPQIVQLHVSLYDVPRFDCLSQLRGTQGSSHGSCRFPCNPVETILNSQETIRTLHQIPFFPVD</sequence>
<protein>
    <submittedName>
        <fullName evidence="1">Uncharacterized protein</fullName>
    </submittedName>
</protein>
<organism evidence="1 2">
    <name type="scientific">Ceratopteris richardii</name>
    <name type="common">Triangle waterfern</name>
    <dbReference type="NCBI Taxonomy" id="49495"/>
    <lineage>
        <taxon>Eukaryota</taxon>
        <taxon>Viridiplantae</taxon>
        <taxon>Streptophyta</taxon>
        <taxon>Embryophyta</taxon>
        <taxon>Tracheophyta</taxon>
        <taxon>Polypodiopsida</taxon>
        <taxon>Polypodiidae</taxon>
        <taxon>Polypodiales</taxon>
        <taxon>Pteridineae</taxon>
        <taxon>Pteridaceae</taxon>
        <taxon>Parkerioideae</taxon>
        <taxon>Ceratopteris</taxon>
    </lineage>
</organism>
<accession>A0A8T2U580</accession>
<dbReference type="AlphaFoldDB" id="A0A8T2U580"/>
<evidence type="ECO:0000313" key="1">
    <source>
        <dbReference type="EMBL" id="KAH7428893.1"/>
    </source>
</evidence>